<protein>
    <submittedName>
        <fullName evidence="5">Twitching motility protein PilT</fullName>
    </submittedName>
</protein>
<evidence type="ECO:0000313" key="5">
    <source>
        <dbReference type="EMBL" id="AXV10227.1"/>
    </source>
</evidence>
<keyword evidence="3" id="KW-0067">ATP-binding</keyword>
<dbReference type="InterPro" id="IPR001482">
    <property type="entry name" value="T2SS/T4SS_dom"/>
</dbReference>
<dbReference type="CDD" id="cd01129">
    <property type="entry name" value="PulE-GspE-like"/>
    <property type="match status" value="1"/>
</dbReference>
<evidence type="ECO:0000256" key="3">
    <source>
        <dbReference type="ARBA" id="ARBA00022840"/>
    </source>
</evidence>
<dbReference type="EMBL" id="CP031166">
    <property type="protein sequence ID" value="AXV10227.1"/>
    <property type="molecule type" value="Genomic_DNA"/>
</dbReference>
<dbReference type="Gene3D" id="3.40.50.300">
    <property type="entry name" value="P-loop containing nucleotide triphosphate hydrolases"/>
    <property type="match status" value="1"/>
</dbReference>
<dbReference type="RefSeq" id="WP_114594799.1">
    <property type="nucleotide sequence ID" value="NZ_CP031166.1"/>
</dbReference>
<reference evidence="5 6" key="1">
    <citation type="submission" date="2018-09" db="EMBL/GenBank/DDBJ databases">
        <title>Complete genome sequence of Euzebya sp. DY32-46 isolated from seawater of Pacific Ocean.</title>
        <authorList>
            <person name="Xu L."/>
            <person name="Wu Y.-H."/>
            <person name="Xu X.-W."/>
        </authorList>
    </citation>
    <scope>NUCLEOTIDE SEQUENCE [LARGE SCALE GENOMIC DNA]</scope>
    <source>
        <strain evidence="5 6">DY32-46</strain>
        <plasmid evidence="6">pedy32-46i</plasmid>
    </source>
</reference>
<accession>A0A346Y6Y0</accession>
<name>A0A346Y6Y0_9ACTN</name>
<keyword evidence="6" id="KW-1185">Reference proteome</keyword>
<dbReference type="PROSITE" id="PS00662">
    <property type="entry name" value="T2SP_E"/>
    <property type="match status" value="1"/>
</dbReference>
<gene>
    <name evidence="5" type="ORF">DVS28_b0487</name>
</gene>
<evidence type="ECO:0000256" key="1">
    <source>
        <dbReference type="ARBA" id="ARBA00006611"/>
    </source>
</evidence>
<comment type="similarity">
    <text evidence="1">Belongs to the GSP E family.</text>
</comment>
<keyword evidence="2" id="KW-0547">Nucleotide-binding</keyword>
<dbReference type="Pfam" id="PF00437">
    <property type="entry name" value="T2SSE"/>
    <property type="match status" value="1"/>
</dbReference>
<evidence type="ECO:0000313" key="6">
    <source>
        <dbReference type="Proteomes" id="UP000264006"/>
    </source>
</evidence>
<dbReference type="InterPro" id="IPR027417">
    <property type="entry name" value="P-loop_NTPase"/>
</dbReference>
<dbReference type="GO" id="GO:0016887">
    <property type="term" value="F:ATP hydrolysis activity"/>
    <property type="evidence" value="ECO:0007669"/>
    <property type="project" value="TreeGrafter"/>
</dbReference>
<evidence type="ECO:0000259" key="4">
    <source>
        <dbReference type="PROSITE" id="PS00662"/>
    </source>
</evidence>
<dbReference type="KEGG" id="euz:DVS28_b0487"/>
<dbReference type="Gene3D" id="3.30.450.90">
    <property type="match status" value="1"/>
</dbReference>
<dbReference type="SUPFAM" id="SSF52540">
    <property type="entry name" value="P-loop containing nucleoside triphosphate hydrolases"/>
    <property type="match status" value="1"/>
</dbReference>
<geneLocation type="plasmid" evidence="6">
    <name>pedy32-46i</name>
</geneLocation>
<organism evidence="5 6">
    <name type="scientific">Euzebya pacifica</name>
    <dbReference type="NCBI Taxonomy" id="1608957"/>
    <lineage>
        <taxon>Bacteria</taxon>
        <taxon>Bacillati</taxon>
        <taxon>Actinomycetota</taxon>
        <taxon>Nitriliruptoria</taxon>
        <taxon>Euzebyales</taxon>
    </lineage>
</organism>
<dbReference type="PANTHER" id="PTHR30258:SF2">
    <property type="entry name" value="COMG OPERON PROTEIN 1"/>
    <property type="match status" value="1"/>
</dbReference>
<dbReference type="GO" id="GO:0005524">
    <property type="term" value="F:ATP binding"/>
    <property type="evidence" value="ECO:0007669"/>
    <property type="project" value="UniProtKB-KW"/>
</dbReference>
<keyword evidence="5" id="KW-0614">Plasmid</keyword>
<dbReference type="PANTHER" id="PTHR30258">
    <property type="entry name" value="TYPE II SECRETION SYSTEM PROTEIN GSPE-RELATED"/>
    <property type="match status" value="1"/>
</dbReference>
<evidence type="ECO:0000256" key="2">
    <source>
        <dbReference type="ARBA" id="ARBA00022741"/>
    </source>
</evidence>
<feature type="domain" description="Bacterial type II secretion system protein E" evidence="4">
    <location>
        <begin position="398"/>
        <end position="412"/>
    </location>
</feature>
<sequence length="605" mass="65655">MSTTEWDDVYAGLAHMVLREDFPELPAKYVALAIDRSSRKTHRSPLLELLDVEDLNGTFTLKTATELVARVTKVPFIDLSNPRVETDVAPIQQGGLELFAGRECIPVAFEGRQYLVAVTVSRGLNTVIKRGYAETDKPELALGYLPEVLARIERVRNEFVLTGDQTDEPQAEAAADPVIDRGNVQRVAVEDTGNVAFVRDTIEKAAGQGASDLHLSLDESGRLIIRMRIDGVVRQMVSQNAGNGRKLIQSAMSHANMDIGTQNEPQSTKFEHVTADGRRLDVRSEMLPARTGPKITWRLLDSVNSIMRIDEMGLAAPTAETLKREMGKASGMVITTGPTGSGKSTTMYALLQERTGSGEEIITIEDPIEYKLAGITQVQVDPKSRRGVKWHNAIKSALRSDPDVILIGEMRDPDTAQTGVQAAMTGHLVLSTLHTTSALGVFARLLDLGVEPFLAGDQVRIAIGQRLVRRIHRDCARTEHLDARTIELLEAAGIKDVTEAPAPGGCDLCARTGYKGRSALMELLVVNSAIQDAVRFGGGSELAIREASNEDNYIPFSVDAKRLITEGITSPSEVLPLLTSVDGGIWRPGGEDVTALVPVEDTKAS</sequence>
<dbReference type="AlphaFoldDB" id="A0A346Y6Y0"/>
<dbReference type="Proteomes" id="UP000264006">
    <property type="component" value="Plasmid pEDY32-46I"/>
</dbReference>
<dbReference type="GO" id="GO:0005886">
    <property type="term" value="C:plasma membrane"/>
    <property type="evidence" value="ECO:0007669"/>
    <property type="project" value="TreeGrafter"/>
</dbReference>
<dbReference type="OrthoDB" id="9805147at2"/>
<proteinExistence type="inferred from homology"/>